<dbReference type="PROSITE" id="PS51257">
    <property type="entry name" value="PROKAR_LIPOPROTEIN"/>
    <property type="match status" value="1"/>
</dbReference>
<feature type="domain" description="Pectinesterase inhibitor" evidence="5">
    <location>
        <begin position="32"/>
        <end position="146"/>
    </location>
</feature>
<gene>
    <name evidence="6" type="ORF">Fmac_029276</name>
</gene>
<dbReference type="CDD" id="cd15797">
    <property type="entry name" value="PMEI"/>
    <property type="match status" value="1"/>
</dbReference>
<dbReference type="NCBIfam" id="TIGR01614">
    <property type="entry name" value="PME_inhib"/>
    <property type="match status" value="1"/>
</dbReference>
<dbReference type="PANTHER" id="PTHR36710:SF4">
    <property type="entry name" value="PLANT INVERTASE_PECTIN METHYLESTERASE INHIBITOR SUPERFAMILY PROTEIN"/>
    <property type="match status" value="1"/>
</dbReference>
<sequence>MMHSFVKYPLLPSLLLSCIVFSLLCSAKMVTVGDICSKHPNPNSCDKILNTIPGISEGADINSLSSYLINEAHVNAFDSLTLIHNIIANSTNTQFKLRYGSCSLDYNDVLECLTQAKESFSSKNFSAMKSNGAVVVKDAQDCDTKAYDSPQLRLNNQDLVDTAIIITILADFLAGKY</sequence>
<reference evidence="6 7" key="1">
    <citation type="submission" date="2024-08" db="EMBL/GenBank/DDBJ databases">
        <title>Insights into the chromosomal genome structure of Flemingia macrophylla.</title>
        <authorList>
            <person name="Ding Y."/>
            <person name="Zhao Y."/>
            <person name="Bi W."/>
            <person name="Wu M."/>
            <person name="Zhao G."/>
            <person name="Gong Y."/>
            <person name="Li W."/>
            <person name="Zhang P."/>
        </authorList>
    </citation>
    <scope>NUCLEOTIDE SEQUENCE [LARGE SCALE GENOMIC DNA]</scope>
    <source>
        <strain evidence="6">DYQJB</strain>
        <tissue evidence="6">Leaf</tissue>
    </source>
</reference>
<accession>A0ABD1L9V1</accession>
<dbReference type="Pfam" id="PF04043">
    <property type="entry name" value="PMEI"/>
    <property type="match status" value="1"/>
</dbReference>
<dbReference type="AlphaFoldDB" id="A0ABD1L9V1"/>
<comment type="caution">
    <text evidence="6">The sequence shown here is derived from an EMBL/GenBank/DDBJ whole genome shotgun (WGS) entry which is preliminary data.</text>
</comment>
<evidence type="ECO:0000256" key="4">
    <source>
        <dbReference type="SAM" id="SignalP"/>
    </source>
</evidence>
<dbReference type="PANTHER" id="PTHR36710">
    <property type="entry name" value="PECTINESTERASE INHIBITOR-LIKE"/>
    <property type="match status" value="1"/>
</dbReference>
<protein>
    <recommendedName>
        <fullName evidence="5">Pectinesterase inhibitor domain-containing protein</fullName>
    </recommendedName>
</protein>
<evidence type="ECO:0000256" key="1">
    <source>
        <dbReference type="ARBA" id="ARBA00022729"/>
    </source>
</evidence>
<evidence type="ECO:0000256" key="2">
    <source>
        <dbReference type="ARBA" id="ARBA00023157"/>
    </source>
</evidence>
<feature type="signal peptide" evidence="4">
    <location>
        <begin position="1"/>
        <end position="27"/>
    </location>
</feature>
<comment type="similarity">
    <text evidence="3">Belongs to the PMEI family.</text>
</comment>
<dbReference type="Proteomes" id="UP001603857">
    <property type="component" value="Unassembled WGS sequence"/>
</dbReference>
<keyword evidence="1 4" id="KW-0732">Signal</keyword>
<name>A0ABD1L9V1_9FABA</name>
<organism evidence="6 7">
    <name type="scientific">Flemingia macrophylla</name>
    <dbReference type="NCBI Taxonomy" id="520843"/>
    <lineage>
        <taxon>Eukaryota</taxon>
        <taxon>Viridiplantae</taxon>
        <taxon>Streptophyta</taxon>
        <taxon>Embryophyta</taxon>
        <taxon>Tracheophyta</taxon>
        <taxon>Spermatophyta</taxon>
        <taxon>Magnoliopsida</taxon>
        <taxon>eudicotyledons</taxon>
        <taxon>Gunneridae</taxon>
        <taxon>Pentapetalae</taxon>
        <taxon>rosids</taxon>
        <taxon>fabids</taxon>
        <taxon>Fabales</taxon>
        <taxon>Fabaceae</taxon>
        <taxon>Papilionoideae</taxon>
        <taxon>50 kb inversion clade</taxon>
        <taxon>NPAAA clade</taxon>
        <taxon>indigoferoid/millettioid clade</taxon>
        <taxon>Phaseoleae</taxon>
        <taxon>Flemingia</taxon>
    </lineage>
</organism>
<dbReference type="InterPro" id="IPR006501">
    <property type="entry name" value="Pectinesterase_inhib_dom"/>
</dbReference>
<evidence type="ECO:0000259" key="5">
    <source>
        <dbReference type="Pfam" id="PF04043"/>
    </source>
</evidence>
<evidence type="ECO:0000313" key="6">
    <source>
        <dbReference type="EMBL" id="KAL2320307.1"/>
    </source>
</evidence>
<feature type="chain" id="PRO_5044755275" description="Pectinesterase inhibitor domain-containing protein" evidence="4">
    <location>
        <begin position="28"/>
        <end position="177"/>
    </location>
</feature>
<dbReference type="InterPro" id="IPR034086">
    <property type="entry name" value="PMEI_plant"/>
</dbReference>
<dbReference type="InterPro" id="IPR035513">
    <property type="entry name" value="Invertase/methylesterase_inhib"/>
</dbReference>
<dbReference type="SUPFAM" id="SSF101148">
    <property type="entry name" value="Plant invertase/pectin methylesterase inhibitor"/>
    <property type="match status" value="1"/>
</dbReference>
<evidence type="ECO:0000313" key="7">
    <source>
        <dbReference type="Proteomes" id="UP001603857"/>
    </source>
</evidence>
<keyword evidence="2" id="KW-1015">Disulfide bond</keyword>
<dbReference type="EMBL" id="JBGMDY010000010">
    <property type="protein sequence ID" value="KAL2320307.1"/>
    <property type="molecule type" value="Genomic_DNA"/>
</dbReference>
<keyword evidence="7" id="KW-1185">Reference proteome</keyword>
<proteinExistence type="inferred from homology"/>
<dbReference type="InterPro" id="IPR052421">
    <property type="entry name" value="PCW_Enzyme_Inhibitor"/>
</dbReference>
<evidence type="ECO:0000256" key="3">
    <source>
        <dbReference type="ARBA" id="ARBA00038471"/>
    </source>
</evidence>
<dbReference type="Gene3D" id="1.20.140.40">
    <property type="entry name" value="Invertase/pectin methylesterase inhibitor family protein"/>
    <property type="match status" value="1"/>
</dbReference>